<evidence type="ECO:0000256" key="1">
    <source>
        <dbReference type="SAM" id="Phobius"/>
    </source>
</evidence>
<name>A0ABT9PD48_9ACTN</name>
<feature type="domain" description="DUF418" evidence="2">
    <location>
        <begin position="213"/>
        <end position="372"/>
    </location>
</feature>
<protein>
    <submittedName>
        <fullName evidence="3">Membrane protein YeiB</fullName>
    </submittedName>
</protein>
<reference evidence="3 4" key="1">
    <citation type="submission" date="2023-07" db="EMBL/GenBank/DDBJ databases">
        <title>Sequencing the genomes of 1000 actinobacteria strains.</title>
        <authorList>
            <person name="Klenk H.-P."/>
        </authorList>
    </citation>
    <scope>NUCLEOTIDE SEQUENCE [LARGE SCALE GENOMIC DNA]</scope>
    <source>
        <strain evidence="3 4">DSM 44388</strain>
    </source>
</reference>
<evidence type="ECO:0000313" key="4">
    <source>
        <dbReference type="Proteomes" id="UP001235712"/>
    </source>
</evidence>
<dbReference type="RefSeq" id="WP_307249702.1">
    <property type="nucleotide sequence ID" value="NZ_JAUSQZ010000001.1"/>
</dbReference>
<comment type="caution">
    <text evidence="3">The sequence shown here is derived from an EMBL/GenBank/DDBJ whole genome shotgun (WGS) entry which is preliminary data.</text>
</comment>
<proteinExistence type="predicted"/>
<keyword evidence="1" id="KW-1133">Transmembrane helix</keyword>
<feature type="transmembrane region" description="Helical" evidence="1">
    <location>
        <begin position="229"/>
        <end position="252"/>
    </location>
</feature>
<dbReference type="EMBL" id="JAUSQZ010000001">
    <property type="protein sequence ID" value="MDP9830636.1"/>
    <property type="molecule type" value="Genomic_DNA"/>
</dbReference>
<accession>A0ABT9PD48</accession>
<sequence>MSLTVPAPVSGGPTPLAERALAPDLARGVMLLFIALANSHVFLRTAPLPELGTLDRAVSWATTTFVDARAFPMFGLLLGYGIARIVARQNGSPKQTRKLLRRRSLVLLVIGSLHMVLIFDGEILAVYGGLLFLGLWAVNWKDRTLHVVAWTSLLLIGLVLALSGSDTGDVDTEAMTLPPDFATQIGERVAFLPLMVLSGWIMFICPYLVGLWAGRRRVLEQPVHVERLLVRTAVIGIAAAVLGAQPYALLLLREGTEGSGPELALHQVTGTLGGFGYAALIALVALHLKEGRVVRALAATGQRSMTCYLAQSPVWFVVFTPYLLDFSGRLSITATALLAVTTWLATVLLADRLRAAGRRGPFETLTRRLTYR</sequence>
<gene>
    <name evidence="3" type="ORF">J2S57_006385</name>
</gene>
<dbReference type="Proteomes" id="UP001235712">
    <property type="component" value="Unassembled WGS sequence"/>
</dbReference>
<feature type="transmembrane region" description="Helical" evidence="1">
    <location>
        <begin position="147"/>
        <end position="165"/>
    </location>
</feature>
<feature type="transmembrane region" description="Helical" evidence="1">
    <location>
        <begin position="264"/>
        <end position="286"/>
    </location>
</feature>
<dbReference type="PANTHER" id="PTHR30590:SF2">
    <property type="entry name" value="INNER MEMBRANE PROTEIN"/>
    <property type="match status" value="1"/>
</dbReference>
<feature type="transmembrane region" description="Helical" evidence="1">
    <location>
        <begin position="123"/>
        <end position="140"/>
    </location>
</feature>
<dbReference type="PANTHER" id="PTHR30590">
    <property type="entry name" value="INNER MEMBRANE PROTEIN"/>
    <property type="match status" value="1"/>
</dbReference>
<feature type="transmembrane region" description="Helical" evidence="1">
    <location>
        <begin position="307"/>
        <end position="324"/>
    </location>
</feature>
<feature type="transmembrane region" description="Helical" evidence="1">
    <location>
        <begin position="99"/>
        <end position="117"/>
    </location>
</feature>
<feature type="transmembrane region" description="Helical" evidence="1">
    <location>
        <begin position="185"/>
        <end position="209"/>
    </location>
</feature>
<dbReference type="InterPro" id="IPR052529">
    <property type="entry name" value="Bact_Transport_Assoc"/>
</dbReference>
<evidence type="ECO:0000313" key="3">
    <source>
        <dbReference type="EMBL" id="MDP9830636.1"/>
    </source>
</evidence>
<feature type="transmembrane region" description="Helical" evidence="1">
    <location>
        <begin position="68"/>
        <end position="87"/>
    </location>
</feature>
<keyword evidence="4" id="KW-1185">Reference proteome</keyword>
<keyword evidence="1" id="KW-0472">Membrane</keyword>
<dbReference type="InterPro" id="IPR007349">
    <property type="entry name" value="DUF418"/>
</dbReference>
<evidence type="ECO:0000259" key="2">
    <source>
        <dbReference type="Pfam" id="PF04235"/>
    </source>
</evidence>
<organism evidence="3 4">
    <name type="scientific">Kineosporia succinea</name>
    <dbReference type="NCBI Taxonomy" id="84632"/>
    <lineage>
        <taxon>Bacteria</taxon>
        <taxon>Bacillati</taxon>
        <taxon>Actinomycetota</taxon>
        <taxon>Actinomycetes</taxon>
        <taxon>Kineosporiales</taxon>
        <taxon>Kineosporiaceae</taxon>
        <taxon>Kineosporia</taxon>
    </lineage>
</organism>
<keyword evidence="1" id="KW-0812">Transmembrane</keyword>
<feature type="transmembrane region" description="Helical" evidence="1">
    <location>
        <begin position="330"/>
        <end position="350"/>
    </location>
</feature>
<dbReference type="Pfam" id="PF04235">
    <property type="entry name" value="DUF418"/>
    <property type="match status" value="1"/>
</dbReference>